<name>A0A371HRU3_MUCPR</name>
<dbReference type="Proteomes" id="UP000257109">
    <property type="component" value="Unassembled WGS sequence"/>
</dbReference>
<dbReference type="OrthoDB" id="1434155at2759"/>
<keyword evidence="3" id="KW-1185">Reference proteome</keyword>
<proteinExistence type="predicted"/>
<dbReference type="EMBL" id="QJKJ01001862">
    <property type="protein sequence ID" value="RDY05528.1"/>
    <property type="molecule type" value="Genomic_DNA"/>
</dbReference>
<dbReference type="AlphaFoldDB" id="A0A371HRU3"/>
<feature type="non-terminal residue" evidence="2">
    <location>
        <position position="1"/>
    </location>
</feature>
<evidence type="ECO:0000256" key="1">
    <source>
        <dbReference type="SAM" id="MobiDB-lite"/>
    </source>
</evidence>
<protein>
    <submittedName>
        <fullName evidence="2">Uncharacterized protein</fullName>
    </submittedName>
</protein>
<gene>
    <name evidence="2" type="ORF">CR513_10643</name>
</gene>
<evidence type="ECO:0000313" key="2">
    <source>
        <dbReference type="EMBL" id="RDY05528.1"/>
    </source>
</evidence>
<organism evidence="2 3">
    <name type="scientific">Mucuna pruriens</name>
    <name type="common">Velvet bean</name>
    <name type="synonym">Dolichos pruriens</name>
    <dbReference type="NCBI Taxonomy" id="157652"/>
    <lineage>
        <taxon>Eukaryota</taxon>
        <taxon>Viridiplantae</taxon>
        <taxon>Streptophyta</taxon>
        <taxon>Embryophyta</taxon>
        <taxon>Tracheophyta</taxon>
        <taxon>Spermatophyta</taxon>
        <taxon>Magnoliopsida</taxon>
        <taxon>eudicotyledons</taxon>
        <taxon>Gunneridae</taxon>
        <taxon>Pentapetalae</taxon>
        <taxon>rosids</taxon>
        <taxon>fabids</taxon>
        <taxon>Fabales</taxon>
        <taxon>Fabaceae</taxon>
        <taxon>Papilionoideae</taxon>
        <taxon>50 kb inversion clade</taxon>
        <taxon>NPAAA clade</taxon>
        <taxon>indigoferoid/millettioid clade</taxon>
        <taxon>Phaseoleae</taxon>
        <taxon>Mucuna</taxon>
    </lineage>
</organism>
<evidence type="ECO:0000313" key="3">
    <source>
        <dbReference type="Proteomes" id="UP000257109"/>
    </source>
</evidence>
<feature type="region of interest" description="Disordered" evidence="1">
    <location>
        <begin position="1"/>
        <end position="33"/>
    </location>
</feature>
<sequence length="86" mass="9994">MRSEAKRNYQERPRLRKHPSWTTSSTPLTRGVEKPVPRKVNLFINNNAILCQVFPTSLKKETINSYMHLPPNFIDSFGMLMEKFGA</sequence>
<comment type="caution">
    <text evidence="2">The sequence shown here is derived from an EMBL/GenBank/DDBJ whole genome shotgun (WGS) entry which is preliminary data.</text>
</comment>
<reference evidence="2" key="1">
    <citation type="submission" date="2018-05" db="EMBL/GenBank/DDBJ databases">
        <title>Draft genome of Mucuna pruriens seed.</title>
        <authorList>
            <person name="Nnadi N.E."/>
            <person name="Vos R."/>
            <person name="Hasami M.H."/>
            <person name="Devisetty U.K."/>
            <person name="Aguiy J.C."/>
        </authorList>
    </citation>
    <scope>NUCLEOTIDE SEQUENCE [LARGE SCALE GENOMIC DNA]</scope>
    <source>
        <strain evidence="2">JCA_2017</strain>
    </source>
</reference>
<feature type="compositionally biased region" description="Basic and acidic residues" evidence="1">
    <location>
        <begin position="1"/>
        <end position="13"/>
    </location>
</feature>
<accession>A0A371HRU3</accession>